<sequence>MNQFKMHIWKIFQTISRFYFNYHYHSSPLYLTSSAFTRRVQYAIRITISFLVGGFLVYGTSLSNQSTTQYLVPVICILCIQETFGMTVLTSYQILTAITPLSIFLYVLQKIGLGYKDYLAAELILLISSFFIAYKCSQVQTRKIALLISTIFFSTIVNQPGLPSTFIFILLEQFVIGIFVGLFVSMLIFPLFATFDIENRVSYCLTNLQQMESIVIQAFLSTDQMSAQAALARSSTIEQMVRSTMTLMHVRLNETRMEPSRCLQRICNRRRRHLIDLKLQEQIDLISALMFHVCSLELMVKQCQFNEYHSHFASALQMSLLHLSSCQATIVSSLIPPTVITRDEFNVRLNELQQALDSLRRASIDARLHQVEHVLESAKQISSEDHLSHSFFLFQLDTIVRLVIQATVTDPNKTFFQEIKDTFKQKQNKKRRSIKEVLKPQWPRVLQALKCVVIIGVGSIFVMVPRLAATFEDGQWILIALCMTQGDTVGGALTTMKMRLVGTLLGAMWAYITYLSVNDNVYNTLGMLVPWIFIFGYLRSLPEWGYAAAVAAFTPVLINLGRIPYGDIVPGGDYALLRIEENLVGIAIAIVLTLVIFPVFAIDILKNNIQGTLELCRQSVVSMHSIYGQFLPDDNSDISIINVEIQNEQEVKSFIDTQRSRFHQLISSQRTLVGHVALEPTLWWFHNTFSTARYETLVQQQVDMFRMLHNIDAILMRIYECTDHDRNHINNLQMYAAGQFFTHDLHAEAANLSRQLNDCVTLWSSYFALTQTRFYRIFRDCTFSRTKLSESDLLKHEQCLIELHHTIHRLQIQHQSSLDGILENYLDRLTQGESPTKFIPYVENDKFDSIILGISAMYYSTTQLVRAALALGTNIHTIFELETTSLYKSF</sequence>
<evidence type="ECO:0000313" key="10">
    <source>
        <dbReference type="EMBL" id="CAF4065194.1"/>
    </source>
</evidence>
<keyword evidence="4 6" id="KW-1133">Transmembrane helix</keyword>
<comment type="caution">
    <text evidence="8">The sequence shown here is derived from an EMBL/GenBank/DDBJ whole genome shotgun (WGS) entry which is preliminary data.</text>
</comment>
<evidence type="ECO:0000256" key="1">
    <source>
        <dbReference type="ARBA" id="ARBA00004651"/>
    </source>
</evidence>
<evidence type="ECO:0000256" key="2">
    <source>
        <dbReference type="ARBA" id="ARBA00022475"/>
    </source>
</evidence>
<evidence type="ECO:0000259" key="7">
    <source>
        <dbReference type="Pfam" id="PF13515"/>
    </source>
</evidence>
<dbReference type="AlphaFoldDB" id="A0A814MBB7"/>
<evidence type="ECO:0000256" key="4">
    <source>
        <dbReference type="ARBA" id="ARBA00022989"/>
    </source>
</evidence>
<evidence type="ECO:0000313" key="9">
    <source>
        <dbReference type="EMBL" id="CAF2135049.1"/>
    </source>
</evidence>
<organism evidence="8 11">
    <name type="scientific">Rotaria magnacalcarata</name>
    <dbReference type="NCBI Taxonomy" id="392030"/>
    <lineage>
        <taxon>Eukaryota</taxon>
        <taxon>Metazoa</taxon>
        <taxon>Spiralia</taxon>
        <taxon>Gnathifera</taxon>
        <taxon>Rotifera</taxon>
        <taxon>Eurotatoria</taxon>
        <taxon>Bdelloidea</taxon>
        <taxon>Philodinida</taxon>
        <taxon>Philodinidae</taxon>
        <taxon>Rotaria</taxon>
    </lineage>
</organism>
<keyword evidence="5 6" id="KW-0472">Membrane</keyword>
<dbReference type="EMBL" id="CAJNRE010015200">
    <property type="protein sequence ID" value="CAF2135049.1"/>
    <property type="molecule type" value="Genomic_DNA"/>
</dbReference>
<evidence type="ECO:0000256" key="3">
    <source>
        <dbReference type="ARBA" id="ARBA00022692"/>
    </source>
</evidence>
<reference evidence="8" key="1">
    <citation type="submission" date="2021-02" db="EMBL/GenBank/DDBJ databases">
        <authorList>
            <person name="Nowell W R."/>
        </authorList>
    </citation>
    <scope>NUCLEOTIDE SEQUENCE</scope>
</reference>
<accession>A0A814MBB7</accession>
<feature type="transmembrane region" description="Helical" evidence="6">
    <location>
        <begin position="583"/>
        <end position="605"/>
    </location>
</feature>
<evidence type="ECO:0000256" key="5">
    <source>
        <dbReference type="ARBA" id="ARBA00023136"/>
    </source>
</evidence>
<name>A0A814MBB7_9BILA</name>
<feature type="transmembrane region" description="Helical" evidence="6">
    <location>
        <begin position="448"/>
        <end position="468"/>
    </location>
</feature>
<dbReference type="EMBL" id="CAJOBH010006753">
    <property type="protein sequence ID" value="CAF4065194.1"/>
    <property type="molecule type" value="Genomic_DNA"/>
</dbReference>
<dbReference type="PANTHER" id="PTHR30509:SF9">
    <property type="entry name" value="MULTIDRUG RESISTANCE PROTEIN MDTO"/>
    <property type="match status" value="1"/>
</dbReference>
<comment type="subcellular location">
    <subcellularLocation>
        <location evidence="1">Cell membrane</location>
        <topology evidence="1">Multi-pass membrane protein</topology>
    </subcellularLocation>
</comment>
<feature type="domain" description="Integral membrane bound transporter" evidence="7">
    <location>
        <begin position="469"/>
        <end position="591"/>
    </location>
</feature>
<evidence type="ECO:0000256" key="6">
    <source>
        <dbReference type="SAM" id="Phobius"/>
    </source>
</evidence>
<feature type="transmembrane region" description="Helical" evidence="6">
    <location>
        <begin position="474"/>
        <end position="493"/>
    </location>
</feature>
<feature type="transmembrane region" description="Helical" evidence="6">
    <location>
        <begin position="500"/>
        <end position="515"/>
    </location>
</feature>
<protein>
    <recommendedName>
        <fullName evidence="7">Integral membrane bound transporter domain-containing protein</fullName>
    </recommendedName>
</protein>
<gene>
    <name evidence="10" type="ORF">BYL167_LOCUS17193</name>
    <name evidence="8" type="ORF">CJN711_LOCUS5949</name>
    <name evidence="9" type="ORF">MBJ925_LOCUS28366</name>
</gene>
<feature type="transmembrane region" description="Helical" evidence="6">
    <location>
        <begin position="174"/>
        <end position="193"/>
    </location>
</feature>
<feature type="transmembrane region" description="Helical" evidence="6">
    <location>
        <begin position="94"/>
        <end position="112"/>
    </location>
</feature>
<proteinExistence type="predicted"/>
<dbReference type="PANTHER" id="PTHR30509">
    <property type="entry name" value="P-HYDROXYBENZOIC ACID EFFLUX PUMP SUBUNIT-RELATED"/>
    <property type="match status" value="1"/>
</dbReference>
<feature type="transmembrane region" description="Helical" evidence="6">
    <location>
        <begin position="42"/>
        <end position="58"/>
    </location>
</feature>
<dbReference type="Proteomes" id="UP000663824">
    <property type="component" value="Unassembled WGS sequence"/>
</dbReference>
<dbReference type="Proteomes" id="UP000663855">
    <property type="component" value="Unassembled WGS sequence"/>
</dbReference>
<dbReference type="InterPro" id="IPR049453">
    <property type="entry name" value="Memb_transporter_dom"/>
</dbReference>
<dbReference type="Proteomes" id="UP000681967">
    <property type="component" value="Unassembled WGS sequence"/>
</dbReference>
<keyword evidence="3 6" id="KW-0812">Transmembrane</keyword>
<feature type="transmembrane region" description="Helical" evidence="6">
    <location>
        <begin position="545"/>
        <end position="563"/>
    </location>
</feature>
<keyword evidence="2" id="KW-1003">Cell membrane</keyword>
<evidence type="ECO:0000313" key="8">
    <source>
        <dbReference type="EMBL" id="CAF1075715.1"/>
    </source>
</evidence>
<evidence type="ECO:0000313" key="11">
    <source>
        <dbReference type="Proteomes" id="UP000663855"/>
    </source>
</evidence>
<dbReference type="Pfam" id="PF13515">
    <property type="entry name" value="FUSC_2"/>
    <property type="match status" value="1"/>
</dbReference>
<feature type="transmembrane region" description="Helical" evidence="6">
    <location>
        <begin position="144"/>
        <end position="162"/>
    </location>
</feature>
<dbReference type="GO" id="GO:0005886">
    <property type="term" value="C:plasma membrane"/>
    <property type="evidence" value="ECO:0007669"/>
    <property type="project" value="UniProtKB-SubCell"/>
</dbReference>
<dbReference type="EMBL" id="CAJNOV010001703">
    <property type="protein sequence ID" value="CAF1075715.1"/>
    <property type="molecule type" value="Genomic_DNA"/>
</dbReference>